<name>A0ABU3CIV2_9FLAO</name>
<sequence length="40" mass="4587">MKNYFYSDGSNNHGLFTLEEFCESLKIFHAFGQQISALKA</sequence>
<evidence type="ECO:0000313" key="2">
    <source>
        <dbReference type="Proteomes" id="UP001245285"/>
    </source>
</evidence>
<evidence type="ECO:0000313" key="1">
    <source>
        <dbReference type="EMBL" id="MDT0646282.1"/>
    </source>
</evidence>
<proteinExistence type="predicted"/>
<organism evidence="1 2">
    <name type="scientific">Autumnicola lenta</name>
    <dbReference type="NCBI Taxonomy" id="3075593"/>
    <lineage>
        <taxon>Bacteria</taxon>
        <taxon>Pseudomonadati</taxon>
        <taxon>Bacteroidota</taxon>
        <taxon>Flavobacteriia</taxon>
        <taxon>Flavobacteriales</taxon>
        <taxon>Flavobacteriaceae</taxon>
        <taxon>Autumnicola</taxon>
    </lineage>
</organism>
<dbReference type="EMBL" id="JAVRHO010000007">
    <property type="protein sequence ID" value="MDT0646282.1"/>
    <property type="molecule type" value="Genomic_DNA"/>
</dbReference>
<comment type="caution">
    <text evidence="1">The sequence shown here is derived from an EMBL/GenBank/DDBJ whole genome shotgun (WGS) entry which is preliminary data.</text>
</comment>
<accession>A0ABU3CIV2</accession>
<dbReference type="RefSeq" id="WP_311494457.1">
    <property type="nucleotide sequence ID" value="NZ_JAVRHO010000007.1"/>
</dbReference>
<evidence type="ECO:0008006" key="3">
    <source>
        <dbReference type="Google" id="ProtNLM"/>
    </source>
</evidence>
<keyword evidence="2" id="KW-1185">Reference proteome</keyword>
<reference evidence="1 2" key="1">
    <citation type="submission" date="2023-09" db="EMBL/GenBank/DDBJ databases">
        <authorList>
            <person name="Rey-Velasco X."/>
        </authorList>
    </citation>
    <scope>NUCLEOTIDE SEQUENCE [LARGE SCALE GENOMIC DNA]</scope>
    <source>
        <strain evidence="1 2">F260</strain>
    </source>
</reference>
<protein>
    <recommendedName>
        <fullName evidence="3">EF-hand domain-containing protein</fullName>
    </recommendedName>
</protein>
<gene>
    <name evidence="1" type="ORF">RM545_06235</name>
</gene>
<dbReference type="Proteomes" id="UP001245285">
    <property type="component" value="Unassembled WGS sequence"/>
</dbReference>